<evidence type="ECO:0000313" key="10">
    <source>
        <dbReference type="EMBL" id="OXS38135.1"/>
    </source>
</evidence>
<dbReference type="NCBIfam" id="TIGR00875">
    <property type="entry name" value="fsa_talC_mipB"/>
    <property type="match status" value="1"/>
</dbReference>
<evidence type="ECO:0000256" key="1">
    <source>
        <dbReference type="ARBA" id="ARBA00004496"/>
    </source>
</evidence>
<sequence>MKFFLDTANANDIRYYSEMGLVDGVTTNPSLIAREGRDFKTVVKEICTIVSGPVSAEVTGNTFEEMVSQAREIASWASNIVVKIPMTTEGLKAVKVLSDEGIKTNVTLVFSVSQGLLAAKAGANYISPFLGRLDDVGSSGIELVRDLHKILTNYGFKTEIISASVRSADHVKQAALVNSDIATIPANIFGKLWSHPLTDKGLALFANDWAEFQKKQKNNGGK</sequence>
<dbReference type="InterPro" id="IPR013785">
    <property type="entry name" value="Aldolase_TIM"/>
</dbReference>
<dbReference type="EC" id="2.2.1.2" evidence="9"/>
<proteinExistence type="inferred from homology"/>
<name>A0A231PUT0_9LACO</name>
<dbReference type="PANTHER" id="PTHR10683">
    <property type="entry name" value="TRANSALDOLASE"/>
    <property type="match status" value="1"/>
</dbReference>
<evidence type="ECO:0000256" key="7">
    <source>
        <dbReference type="ARBA" id="ARBA00023270"/>
    </source>
</evidence>
<keyword evidence="6 9" id="KW-0570">Pentose shunt</keyword>
<keyword evidence="5 9" id="KW-0808">Transferase</keyword>
<evidence type="ECO:0000256" key="6">
    <source>
        <dbReference type="ARBA" id="ARBA00023126"/>
    </source>
</evidence>
<dbReference type="InterPro" id="IPR001585">
    <property type="entry name" value="TAL/FSA"/>
</dbReference>
<dbReference type="GO" id="GO:0005737">
    <property type="term" value="C:cytoplasm"/>
    <property type="evidence" value="ECO:0007669"/>
    <property type="project" value="UniProtKB-SubCell"/>
</dbReference>
<feature type="active site" description="Schiff-base intermediate with substrate" evidence="9">
    <location>
        <position position="83"/>
    </location>
</feature>
<dbReference type="Pfam" id="PF00923">
    <property type="entry name" value="TAL_FSA"/>
    <property type="match status" value="1"/>
</dbReference>
<evidence type="ECO:0000256" key="8">
    <source>
        <dbReference type="ARBA" id="ARBA00048810"/>
    </source>
</evidence>
<comment type="similarity">
    <text evidence="3 9">Belongs to the transaldolase family. Type 3B subfamily.</text>
</comment>
<dbReference type="GO" id="GO:0016832">
    <property type="term" value="F:aldehyde-lyase activity"/>
    <property type="evidence" value="ECO:0007669"/>
    <property type="project" value="InterPro"/>
</dbReference>
<dbReference type="Gene3D" id="3.20.20.70">
    <property type="entry name" value="Aldolase class I"/>
    <property type="match status" value="1"/>
</dbReference>
<comment type="catalytic activity">
    <reaction evidence="8 9">
        <text>D-sedoheptulose 7-phosphate + D-glyceraldehyde 3-phosphate = D-erythrose 4-phosphate + beta-D-fructose 6-phosphate</text>
        <dbReference type="Rhea" id="RHEA:17053"/>
        <dbReference type="ChEBI" id="CHEBI:16897"/>
        <dbReference type="ChEBI" id="CHEBI:57483"/>
        <dbReference type="ChEBI" id="CHEBI:57634"/>
        <dbReference type="ChEBI" id="CHEBI:59776"/>
        <dbReference type="EC" id="2.2.1.2"/>
    </reaction>
</comment>
<dbReference type="CDD" id="cd00956">
    <property type="entry name" value="Transaldolase_FSA"/>
    <property type="match status" value="1"/>
</dbReference>
<dbReference type="FunFam" id="3.20.20.70:FF:000018">
    <property type="entry name" value="Probable transaldolase"/>
    <property type="match status" value="1"/>
</dbReference>
<protein>
    <recommendedName>
        <fullName evidence="9">Probable transaldolase</fullName>
        <ecNumber evidence="9">2.2.1.2</ecNumber>
    </recommendedName>
</protein>
<dbReference type="PROSITE" id="PS00958">
    <property type="entry name" value="TRANSALDOLASE_2"/>
    <property type="match status" value="1"/>
</dbReference>
<dbReference type="InterPro" id="IPR018225">
    <property type="entry name" value="Transaldolase_AS"/>
</dbReference>
<dbReference type="AlphaFoldDB" id="A0A231PUT0"/>
<dbReference type="SUPFAM" id="SSF51569">
    <property type="entry name" value="Aldolase"/>
    <property type="match status" value="1"/>
</dbReference>
<dbReference type="InterPro" id="IPR004731">
    <property type="entry name" value="Transaldolase_3B/F6P_aldolase"/>
</dbReference>
<dbReference type="InterPro" id="IPR022999">
    <property type="entry name" value="Transaldolase_3B"/>
</dbReference>
<organism evidence="10 11">
    <name type="scientific">Ligilactobacillus agilis</name>
    <dbReference type="NCBI Taxonomy" id="1601"/>
    <lineage>
        <taxon>Bacteria</taxon>
        <taxon>Bacillati</taxon>
        <taxon>Bacillota</taxon>
        <taxon>Bacilli</taxon>
        <taxon>Lactobacillales</taxon>
        <taxon>Lactobacillaceae</taxon>
        <taxon>Ligilactobacillus</taxon>
    </lineage>
</organism>
<evidence type="ECO:0000313" key="11">
    <source>
        <dbReference type="Proteomes" id="UP000215261"/>
    </source>
</evidence>
<dbReference type="RefSeq" id="WP_089144456.1">
    <property type="nucleotide sequence ID" value="NZ_JACJJY010000003.1"/>
</dbReference>
<dbReference type="HAMAP" id="MF_00494">
    <property type="entry name" value="Transaldolase_3b"/>
    <property type="match status" value="1"/>
</dbReference>
<dbReference type="UniPathway" id="UPA00115">
    <property type="reaction ID" value="UER00414"/>
</dbReference>
<dbReference type="PROSITE" id="PS01054">
    <property type="entry name" value="TRANSALDOLASE_1"/>
    <property type="match status" value="1"/>
</dbReference>
<dbReference type="PANTHER" id="PTHR10683:SF36">
    <property type="entry name" value="TRANSALDOLASE"/>
    <property type="match status" value="1"/>
</dbReference>
<keyword evidence="7 9" id="KW-0704">Schiff base</keyword>
<dbReference type="GO" id="GO:0005975">
    <property type="term" value="P:carbohydrate metabolic process"/>
    <property type="evidence" value="ECO:0007669"/>
    <property type="project" value="InterPro"/>
</dbReference>
<reference evidence="10 11" key="1">
    <citation type="submission" date="2016-03" db="EMBL/GenBank/DDBJ databases">
        <title>Sequencing of Lactobacillus Species from Commercial Turkeys.</title>
        <authorList>
            <person name="Johnson T.J."/>
            <person name="Youmans B.P."/>
            <person name="Case K.A."/>
        </authorList>
    </citation>
    <scope>NUCLEOTIDE SEQUENCE [LARGE SCALE GENOMIC DNA]</scope>
    <source>
        <strain evidence="10 11">UMNLA1</strain>
    </source>
</reference>
<evidence type="ECO:0000256" key="4">
    <source>
        <dbReference type="ARBA" id="ARBA00022490"/>
    </source>
</evidence>
<accession>A0A231PUT0</accession>
<dbReference type="InterPro" id="IPR033919">
    <property type="entry name" value="TSA/FSA_arc/bac"/>
</dbReference>
<comment type="subcellular location">
    <subcellularLocation>
        <location evidence="1 9">Cytoplasm</location>
    </subcellularLocation>
</comment>
<evidence type="ECO:0000256" key="2">
    <source>
        <dbReference type="ARBA" id="ARBA00004857"/>
    </source>
</evidence>
<dbReference type="Proteomes" id="UP000215261">
    <property type="component" value="Unassembled WGS sequence"/>
</dbReference>
<keyword evidence="4 9" id="KW-0963">Cytoplasm</keyword>
<evidence type="ECO:0000256" key="5">
    <source>
        <dbReference type="ARBA" id="ARBA00022679"/>
    </source>
</evidence>
<dbReference type="EMBL" id="LUGO01000082">
    <property type="protein sequence ID" value="OXS38135.1"/>
    <property type="molecule type" value="Genomic_DNA"/>
</dbReference>
<dbReference type="GO" id="GO:0006098">
    <property type="term" value="P:pentose-phosphate shunt"/>
    <property type="evidence" value="ECO:0007669"/>
    <property type="project" value="UniProtKB-UniRule"/>
</dbReference>
<gene>
    <name evidence="9" type="primary">tal</name>
    <name evidence="10" type="ORF">AYP69_09205</name>
</gene>
<evidence type="ECO:0000256" key="3">
    <source>
        <dbReference type="ARBA" id="ARBA00005740"/>
    </source>
</evidence>
<dbReference type="GO" id="GO:0004801">
    <property type="term" value="F:transaldolase activity"/>
    <property type="evidence" value="ECO:0007669"/>
    <property type="project" value="UniProtKB-UniRule"/>
</dbReference>
<evidence type="ECO:0000256" key="9">
    <source>
        <dbReference type="HAMAP-Rule" id="MF_00494"/>
    </source>
</evidence>
<comment type="function">
    <text evidence="9">Transaldolase is important for the balance of metabolites in the pentose-phosphate pathway.</text>
</comment>
<comment type="caution">
    <text evidence="10">The sequence shown here is derived from an EMBL/GenBank/DDBJ whole genome shotgun (WGS) entry which is preliminary data.</text>
</comment>
<comment type="pathway">
    <text evidence="2 9">Carbohydrate degradation; pentose phosphate pathway; D-glyceraldehyde 3-phosphate and beta-D-fructose 6-phosphate from D-ribose 5-phosphate and D-xylulose 5-phosphate (non-oxidative stage): step 2/3.</text>
</comment>